<evidence type="ECO:0000313" key="4">
    <source>
        <dbReference type="RefSeq" id="XP_031560333.1"/>
    </source>
</evidence>
<protein>
    <submittedName>
        <fullName evidence="4">Melanotransferrin-like</fullName>
    </submittedName>
</protein>
<dbReference type="Gene3D" id="3.40.190.10">
    <property type="entry name" value="Periplasmic binding protein-like II"/>
    <property type="match status" value="2"/>
</dbReference>
<dbReference type="GO" id="GO:0005886">
    <property type="term" value="C:plasma membrane"/>
    <property type="evidence" value="ECO:0007669"/>
    <property type="project" value="TreeGrafter"/>
</dbReference>
<keyword evidence="1" id="KW-0732">Signal</keyword>
<dbReference type="SUPFAM" id="SSF53850">
    <property type="entry name" value="Periplasmic binding protein-like II"/>
    <property type="match status" value="1"/>
</dbReference>
<dbReference type="PROSITE" id="PS51408">
    <property type="entry name" value="TRANSFERRIN_LIKE_4"/>
    <property type="match status" value="1"/>
</dbReference>
<dbReference type="Pfam" id="PF00405">
    <property type="entry name" value="Transferrin"/>
    <property type="match status" value="1"/>
</dbReference>
<dbReference type="GO" id="GO:0005615">
    <property type="term" value="C:extracellular space"/>
    <property type="evidence" value="ECO:0007669"/>
    <property type="project" value="TreeGrafter"/>
</dbReference>
<organism evidence="3 4">
    <name type="scientific">Actinia tenebrosa</name>
    <name type="common">Australian red waratah sea anemone</name>
    <dbReference type="NCBI Taxonomy" id="6105"/>
    <lineage>
        <taxon>Eukaryota</taxon>
        <taxon>Metazoa</taxon>
        <taxon>Cnidaria</taxon>
        <taxon>Anthozoa</taxon>
        <taxon>Hexacorallia</taxon>
        <taxon>Actiniaria</taxon>
        <taxon>Actiniidae</taxon>
        <taxon>Actinia</taxon>
    </lineage>
</organism>
<proteinExistence type="predicted"/>
<dbReference type="GeneID" id="116296457"/>
<sequence length="394" mass="43136">MAWFFMIIFICTIQSIDAETKPFRWCTVTDDEMKKCEKFKKALPDLAQAEGVSISPGCVAGSSDEDCIKKINDNVADFITLNGGKIYHAGKTYGLVPIVSEDYGPPGNTGYFAMAVAKKQTNITINTLKGRKTCHTGYRRSAGWNIPIGYLLQGKMKRVGCGNTVDAQSAAAFFSQSCVPGVPKDKGLENLCQLCPPESQCAASSKNRYNGHPGAFKCMAEGKGEVAFLKLPTSLDVLRSEGAKYGNMSEYKYLCLNGKTKVLSPDAYKKCHLFFSPAHAVVTRSGNNQDYIKILLRASKYCQKNTTASNCSGFYIFESVRYVPGEKHLLFKDSTKQLVDVKGKNTYKKLLGEDYIKILEAFTVDTTCSGVNPTLFTSLSGLLMTIVALLGLVL</sequence>
<keyword evidence="3" id="KW-1185">Reference proteome</keyword>
<dbReference type="KEGG" id="aten:116296457"/>
<dbReference type="AlphaFoldDB" id="A0A6P8HY86"/>
<dbReference type="InterPro" id="IPR001156">
    <property type="entry name" value="Transferrin-like_dom"/>
</dbReference>
<dbReference type="OrthoDB" id="9981115at2759"/>
<dbReference type="SMART" id="SM00094">
    <property type="entry name" value="TR_FER"/>
    <property type="match status" value="1"/>
</dbReference>
<name>A0A6P8HY86_ACTTE</name>
<reference evidence="4" key="1">
    <citation type="submission" date="2025-08" db="UniProtKB">
        <authorList>
            <consortium name="RefSeq"/>
        </authorList>
    </citation>
    <scope>IDENTIFICATION</scope>
    <source>
        <tissue evidence="4">Tentacle</tissue>
    </source>
</reference>
<feature type="domain" description="Transferrin-like" evidence="2">
    <location>
        <begin position="23"/>
        <end position="364"/>
    </location>
</feature>
<dbReference type="PANTHER" id="PTHR11485:SF29">
    <property type="entry name" value="TRANSFERRIN 2"/>
    <property type="match status" value="1"/>
</dbReference>
<gene>
    <name evidence="4" type="primary">LOC116296457</name>
</gene>
<feature type="signal peptide" evidence="1">
    <location>
        <begin position="1"/>
        <end position="18"/>
    </location>
</feature>
<evidence type="ECO:0000256" key="1">
    <source>
        <dbReference type="SAM" id="SignalP"/>
    </source>
</evidence>
<dbReference type="GO" id="GO:0006826">
    <property type="term" value="P:iron ion transport"/>
    <property type="evidence" value="ECO:0007669"/>
    <property type="project" value="TreeGrafter"/>
</dbReference>
<dbReference type="InParanoid" id="A0A6P8HY86"/>
<accession>A0A6P8HY86</accession>
<feature type="chain" id="PRO_5028087779" evidence="1">
    <location>
        <begin position="19"/>
        <end position="394"/>
    </location>
</feature>
<dbReference type="RefSeq" id="XP_031560333.1">
    <property type="nucleotide sequence ID" value="XM_031704473.1"/>
</dbReference>
<dbReference type="PANTHER" id="PTHR11485">
    <property type="entry name" value="TRANSFERRIN"/>
    <property type="match status" value="1"/>
</dbReference>
<evidence type="ECO:0000313" key="3">
    <source>
        <dbReference type="Proteomes" id="UP000515163"/>
    </source>
</evidence>
<evidence type="ECO:0000259" key="2">
    <source>
        <dbReference type="PROSITE" id="PS51408"/>
    </source>
</evidence>
<dbReference type="GO" id="GO:0005769">
    <property type="term" value="C:early endosome"/>
    <property type="evidence" value="ECO:0007669"/>
    <property type="project" value="TreeGrafter"/>
</dbReference>
<dbReference type="PRINTS" id="PR00422">
    <property type="entry name" value="TRANSFERRIN"/>
</dbReference>
<dbReference type="Proteomes" id="UP000515163">
    <property type="component" value="Unplaced"/>
</dbReference>
<dbReference type="GO" id="GO:0055037">
    <property type="term" value="C:recycling endosome"/>
    <property type="evidence" value="ECO:0007669"/>
    <property type="project" value="TreeGrafter"/>
</dbReference>